<keyword evidence="1 4" id="KW-0349">Heme</keyword>
<feature type="domain" description="Cytochrome c" evidence="6">
    <location>
        <begin position="1076"/>
        <end position="1206"/>
    </location>
</feature>
<evidence type="ECO:0000256" key="1">
    <source>
        <dbReference type="ARBA" id="ARBA00022617"/>
    </source>
</evidence>
<dbReference type="GO" id="GO:0009055">
    <property type="term" value="F:electron transfer activity"/>
    <property type="evidence" value="ECO:0007669"/>
    <property type="project" value="InterPro"/>
</dbReference>
<accession>A0A934R5U5</accession>
<dbReference type="PROSITE" id="PS51007">
    <property type="entry name" value="CYTC"/>
    <property type="match status" value="1"/>
</dbReference>
<comment type="caution">
    <text evidence="7">The sequence shown here is derived from an EMBL/GenBank/DDBJ whole genome shotgun (WGS) entry which is preliminary data.</text>
</comment>
<dbReference type="InterPro" id="IPR016024">
    <property type="entry name" value="ARM-type_fold"/>
</dbReference>
<evidence type="ECO:0000256" key="5">
    <source>
        <dbReference type="SAM" id="MobiDB-lite"/>
    </source>
</evidence>
<evidence type="ECO:0000256" key="4">
    <source>
        <dbReference type="PROSITE-ProRule" id="PRU00433"/>
    </source>
</evidence>
<dbReference type="NCBIfam" id="TIGR02603">
    <property type="entry name" value="CxxCH_TIGR02603"/>
    <property type="match status" value="1"/>
</dbReference>
<dbReference type="Proteomes" id="UP000600139">
    <property type="component" value="Unassembled WGS sequence"/>
</dbReference>
<dbReference type="Gene3D" id="3.40.50.880">
    <property type="match status" value="1"/>
</dbReference>
<dbReference type="Pfam" id="PF06283">
    <property type="entry name" value="ThuA"/>
    <property type="match status" value="1"/>
</dbReference>
<dbReference type="GO" id="GO:0020037">
    <property type="term" value="F:heme binding"/>
    <property type="evidence" value="ECO:0007669"/>
    <property type="project" value="InterPro"/>
</dbReference>
<dbReference type="InterPro" id="IPR055557">
    <property type="entry name" value="DUF7133"/>
</dbReference>
<evidence type="ECO:0000313" key="8">
    <source>
        <dbReference type="Proteomes" id="UP000600139"/>
    </source>
</evidence>
<keyword evidence="2 4" id="KW-0479">Metal-binding</keyword>
<dbReference type="PANTHER" id="PTHR33546:SF1">
    <property type="entry name" value="LARGE, MULTIFUNCTIONAL SECRETED PROTEIN"/>
    <property type="match status" value="1"/>
</dbReference>
<dbReference type="PANTHER" id="PTHR33546">
    <property type="entry name" value="LARGE, MULTIFUNCTIONAL SECRETED PROTEIN-RELATED"/>
    <property type="match status" value="1"/>
</dbReference>
<dbReference type="SUPFAM" id="SSF48371">
    <property type="entry name" value="ARM repeat"/>
    <property type="match status" value="1"/>
</dbReference>
<dbReference type="SUPFAM" id="SSF50952">
    <property type="entry name" value="Soluble quinoprotein glucose dehydrogenase"/>
    <property type="match status" value="1"/>
</dbReference>
<dbReference type="InterPro" id="IPR029062">
    <property type="entry name" value="Class_I_gatase-like"/>
</dbReference>
<dbReference type="InterPro" id="IPR029010">
    <property type="entry name" value="ThuA-like"/>
</dbReference>
<evidence type="ECO:0000256" key="3">
    <source>
        <dbReference type="ARBA" id="ARBA00023004"/>
    </source>
</evidence>
<dbReference type="SUPFAM" id="SSF52317">
    <property type="entry name" value="Class I glutamine amidotransferase-like"/>
    <property type="match status" value="1"/>
</dbReference>
<organism evidence="7 8">
    <name type="scientific">Luteolibacter yonseiensis</name>
    <dbReference type="NCBI Taxonomy" id="1144680"/>
    <lineage>
        <taxon>Bacteria</taxon>
        <taxon>Pseudomonadati</taxon>
        <taxon>Verrucomicrobiota</taxon>
        <taxon>Verrucomicrobiia</taxon>
        <taxon>Verrucomicrobiales</taxon>
        <taxon>Verrucomicrobiaceae</taxon>
        <taxon>Luteolibacter</taxon>
    </lineage>
</organism>
<dbReference type="Gene3D" id="1.10.760.10">
    <property type="entry name" value="Cytochrome c-like domain"/>
    <property type="match status" value="1"/>
</dbReference>
<dbReference type="Gene3D" id="2.120.10.30">
    <property type="entry name" value="TolB, C-terminal domain"/>
    <property type="match status" value="1"/>
</dbReference>
<dbReference type="PROSITE" id="PS51257">
    <property type="entry name" value="PROKAR_LIPOPROTEIN"/>
    <property type="match status" value="1"/>
</dbReference>
<evidence type="ECO:0000259" key="6">
    <source>
        <dbReference type="PROSITE" id="PS51007"/>
    </source>
</evidence>
<evidence type="ECO:0000256" key="2">
    <source>
        <dbReference type="ARBA" id="ARBA00022723"/>
    </source>
</evidence>
<gene>
    <name evidence="7" type="ORF">JIN84_15000</name>
</gene>
<dbReference type="GO" id="GO:0046872">
    <property type="term" value="F:metal ion binding"/>
    <property type="evidence" value="ECO:0007669"/>
    <property type="project" value="UniProtKB-KW"/>
</dbReference>
<reference evidence="7" key="1">
    <citation type="submission" date="2021-01" db="EMBL/GenBank/DDBJ databases">
        <title>Modified the classification status of verrucomicrobia.</title>
        <authorList>
            <person name="Feng X."/>
        </authorList>
    </citation>
    <scope>NUCLEOTIDE SEQUENCE</scope>
    <source>
        <strain evidence="7">JCM 18052</strain>
    </source>
</reference>
<proteinExistence type="predicted"/>
<dbReference type="InterPro" id="IPR036909">
    <property type="entry name" value="Cyt_c-like_dom_sf"/>
</dbReference>
<dbReference type="InterPro" id="IPR011041">
    <property type="entry name" value="Quinoprot_gluc/sorb_DH_b-prop"/>
</dbReference>
<dbReference type="InterPro" id="IPR013427">
    <property type="entry name" value="Haem-bd_dom_put"/>
</dbReference>
<dbReference type="Pfam" id="PF23500">
    <property type="entry name" value="DUF7133"/>
    <property type="match status" value="1"/>
</dbReference>
<keyword evidence="8" id="KW-1185">Reference proteome</keyword>
<feature type="region of interest" description="Disordered" evidence="5">
    <location>
        <begin position="1399"/>
        <end position="1419"/>
    </location>
</feature>
<dbReference type="RefSeq" id="WP_200351855.1">
    <property type="nucleotide sequence ID" value="NZ_BAABHZ010000006.1"/>
</dbReference>
<dbReference type="EMBL" id="JAENIK010000011">
    <property type="protein sequence ID" value="MBK1816932.1"/>
    <property type="molecule type" value="Genomic_DNA"/>
</dbReference>
<protein>
    <submittedName>
        <fullName evidence="7">ThuA domain-containing protein</fullName>
    </submittedName>
</protein>
<dbReference type="InterPro" id="IPR009056">
    <property type="entry name" value="Cyt_c-like_dom"/>
</dbReference>
<dbReference type="InterPro" id="IPR011042">
    <property type="entry name" value="6-blade_b-propeller_TolB-like"/>
</dbReference>
<name>A0A934R5U5_9BACT</name>
<sequence>MYESARNSIVTKIPALVGLALAACGGLACGKSFYVQSAEGLFPGISSSPDFPGEADLKKTDAVLITAGGKWDDAEKARVESYVKAGGGIVLVHDAISASGLVKGEPRRWNGAVPLFFTPSGREDFITRGVSNFDVADEMMQGFEINSKVSNVLATTWTPNRKHLKGDEPQPYVYGVSPMIWTQELGKGRIVSFVPGKNPETFKNPAIRALLGRALAWAGQGGEGDAVGKADDSLLTYPPGGPLSPEAEVASMQVHPDFKVELVASEPLVSKAINIDWDGEGRLWVVESMEYPEGTKGGGPESMYSVWDRDSNLPKPPAVNRPGRDRICRLEDTDGDGILDKRHVFADDLDLATSFCFYKDGVIVAQPPQVLYLRDTDGDGKSDKREVLYTGLGTQDTHSVLNNLRWGLDGWIYATHGYSSSPKVTSGDGRQDFGSIGSGIVRLKADGTKIEMVSAKSGNCWGVDITSDGELFFTQPTSGDLVMHAPVSDRLMAEGGMGSVPSWQVMIHLRPVKPLMTWEEIVENQPNDVIGSFTAACGCAVYEGGSWPDAWNLGYFTAEPTVHIVHHEQLTRSGVTFKAEKTREEEFSATRDSWSRQIDTRVGPDGQLYTIDFYNQAILHNDPRGPIHLWNNQAARPDRDHFFGRILRYRHREAKPVPAADLRTPEGRVAALGNPNREIRFRAQRLIEESDVKGAAKLLENAKGPARLHALWLRAAAGVLGERELIAALADEDRSVRLTAARVMGTHPELATDAVVKSISTNLAKDKDPVVRLQVLAALPAQTVVAADTLVAIHAAADDIWTPAAVARLAKNSPGEVLAAAMASADKEKQAPLVARLFEFSSNDESRLIPMLKVLGTQGGDIGIAMASLASLRERKLGDSPEIRSAINALAESDVPQISATALPLAARNWSADERDARLEKAVKRVLASQPQEKQVLSALGGLPAFPADLSEFFKQSFVKPGDGRTALFESILKNPSPDAARFFITAMPSLPQGDKAKVTEALLGRPESAIALTDALADGSLPAAVAGPQLIARLAEHPDKSVREHAAPLVAKFQGAEEAKAAVINRLLPEVMAPGDPVAGKALFQACAICHLYKGEGVVIGPVLEGMGAHGVEALLTHIVDPNREVEPSYHVWNVGTKDGRIVAGFISRETAGSLFIKNVGGETEIPRDQITSQTDTGKSLMPEGFESLGGASLRDLISYLRAGEQRFHILTFGKAATADGSKGVYLAKDVGGDRVGLKRFGTVEERGVPFQLQDPAIAAGGKNVIVLKGGARGDALSLTMPGSVELPANVAAGRLHLLGAVAGWGFPAVQGHDPLMTIKIGYADGTSEDIVLSNGVDIADHVAGVDVPGSARTDLTDHGQVRYLWRDLKKPAVLISKITLTSPGTASAPMVAAITLESPAKDGKMSPAPAQGGPAKP</sequence>
<keyword evidence="3 4" id="KW-0408">Iron</keyword>
<dbReference type="SUPFAM" id="SSF46626">
    <property type="entry name" value="Cytochrome c"/>
    <property type="match status" value="1"/>
</dbReference>
<dbReference type="NCBIfam" id="TIGR02604">
    <property type="entry name" value="Piru_Ver_Nterm"/>
    <property type="match status" value="1"/>
</dbReference>
<evidence type="ECO:0000313" key="7">
    <source>
        <dbReference type="EMBL" id="MBK1816932.1"/>
    </source>
</evidence>
<dbReference type="InterPro" id="IPR013428">
    <property type="entry name" value="Membrane-bound_put_N"/>
</dbReference>